<dbReference type="EMBL" id="AZHF01000002">
    <property type="protein sequence ID" value="OAA79122.1"/>
    <property type="molecule type" value="Genomic_DNA"/>
</dbReference>
<dbReference type="PANTHER" id="PTHR34315">
    <property type="match status" value="1"/>
</dbReference>
<dbReference type="GO" id="GO:0005506">
    <property type="term" value="F:iron ion binding"/>
    <property type="evidence" value="ECO:0007669"/>
    <property type="project" value="InterPro"/>
</dbReference>
<dbReference type="PANTHER" id="PTHR34315:SF1">
    <property type="entry name" value="INTRADIOL RING-CLEAVAGE DIOXYGENASES DOMAIN-CONTAINING PROTEIN-RELATED"/>
    <property type="match status" value="1"/>
</dbReference>
<dbReference type="STRING" id="1081108.A0A162K7Z0"/>
<dbReference type="Proteomes" id="UP000076881">
    <property type="component" value="Unassembled WGS sequence"/>
</dbReference>
<dbReference type="Gene3D" id="2.60.130.10">
    <property type="entry name" value="Aromatic compound dioxygenase"/>
    <property type="match status" value="1"/>
</dbReference>
<protein>
    <submittedName>
        <fullName evidence="2">Intradiol ring-cleavage dioxygenase, core</fullName>
    </submittedName>
</protein>
<dbReference type="OrthoDB" id="121380at2759"/>
<keyword evidence="1" id="KW-0732">Signal</keyword>
<keyword evidence="2" id="KW-0560">Oxidoreductase</keyword>
<organism evidence="2 3">
    <name type="scientific">Akanthomyces lecanii RCEF 1005</name>
    <dbReference type="NCBI Taxonomy" id="1081108"/>
    <lineage>
        <taxon>Eukaryota</taxon>
        <taxon>Fungi</taxon>
        <taxon>Dikarya</taxon>
        <taxon>Ascomycota</taxon>
        <taxon>Pezizomycotina</taxon>
        <taxon>Sordariomycetes</taxon>
        <taxon>Hypocreomycetidae</taxon>
        <taxon>Hypocreales</taxon>
        <taxon>Cordycipitaceae</taxon>
        <taxon>Akanthomyces</taxon>
        <taxon>Cordyceps confragosa</taxon>
    </lineage>
</organism>
<keyword evidence="2" id="KW-0223">Dioxygenase</keyword>
<sequence>MYTNILTVALGLASVPLVASHPGEDHHAEAMKRREFLKNNVANLDHCAGKLDALGVTERSIQRRHSRIHGIREKRGLVARDQHHEGRSYNAEVSRAAEFKSNSSCVLSPEEILGPYYVAGESIRSDITEDQTGVPVHLDISFIDVNTCQPLVDSWVDVWPHSNPVFLSSHAEANATGVYGGVVQEGFENRNDTWEETWGLTWLRGIQKTDTDGAVHFETIFPGHYEGRTLHIHVLTHPHATPLPNNTIIDERASHVGQMYFDQDLVDRVEQLAPYNTNHQPVTSNAEDEFLQGDLEAGGYPYLQYQLVGDKLEDGLLAWLNLGVNGTEDKVVDPITTYHPRPTKPANACA</sequence>
<keyword evidence="3" id="KW-1185">Reference proteome</keyword>
<feature type="signal peptide" evidence="1">
    <location>
        <begin position="1"/>
        <end position="20"/>
    </location>
</feature>
<evidence type="ECO:0000313" key="2">
    <source>
        <dbReference type="EMBL" id="OAA79122.1"/>
    </source>
</evidence>
<accession>A0A162K7Z0</accession>
<name>A0A162K7Z0_CORDF</name>
<dbReference type="GO" id="GO:0016702">
    <property type="term" value="F:oxidoreductase activity, acting on single donors with incorporation of molecular oxygen, incorporation of two atoms of oxygen"/>
    <property type="evidence" value="ECO:0007669"/>
    <property type="project" value="InterPro"/>
</dbReference>
<dbReference type="AlphaFoldDB" id="A0A162K7Z0"/>
<feature type="chain" id="PRO_5007836638" evidence="1">
    <location>
        <begin position="21"/>
        <end position="350"/>
    </location>
</feature>
<gene>
    <name evidence="2" type="ORF">LEL_02608</name>
</gene>
<evidence type="ECO:0000313" key="3">
    <source>
        <dbReference type="Proteomes" id="UP000076881"/>
    </source>
</evidence>
<proteinExistence type="predicted"/>
<reference evidence="2 3" key="1">
    <citation type="journal article" date="2016" name="Genome Biol. Evol.">
        <title>Divergent and convergent evolution of fungal pathogenicity.</title>
        <authorList>
            <person name="Shang Y."/>
            <person name="Xiao G."/>
            <person name="Zheng P."/>
            <person name="Cen K."/>
            <person name="Zhan S."/>
            <person name="Wang C."/>
        </authorList>
    </citation>
    <scope>NUCLEOTIDE SEQUENCE [LARGE SCALE GENOMIC DNA]</scope>
    <source>
        <strain evidence="2 3">RCEF 1005</strain>
    </source>
</reference>
<dbReference type="SUPFAM" id="SSF49482">
    <property type="entry name" value="Aromatic compound dioxygenase"/>
    <property type="match status" value="1"/>
</dbReference>
<dbReference type="CDD" id="cd03457">
    <property type="entry name" value="intradiol_dioxygenase_like"/>
    <property type="match status" value="1"/>
</dbReference>
<comment type="caution">
    <text evidence="2">The sequence shown here is derived from an EMBL/GenBank/DDBJ whole genome shotgun (WGS) entry which is preliminary data.</text>
</comment>
<evidence type="ECO:0000256" key="1">
    <source>
        <dbReference type="SAM" id="SignalP"/>
    </source>
</evidence>
<dbReference type="InterPro" id="IPR015889">
    <property type="entry name" value="Intradiol_dOase_core"/>
</dbReference>